<keyword evidence="1" id="KW-0175">Coiled coil</keyword>
<keyword evidence="2" id="KW-1185">Reference proteome</keyword>
<name>A0A6P5EIC1_ANACO</name>
<gene>
    <name evidence="3" type="primary">LOC109704796</name>
</gene>
<dbReference type="RefSeq" id="XP_020081170.1">
    <property type="nucleotide sequence ID" value="XM_020225581.1"/>
</dbReference>
<sequence length="98" mass="10468">MATAMATEVAALRRRNEELEREVGEARAEVERARARARVAEEAEERLCAELGEIEAEGAAAAREYRAHLRALADELALARALLSSSSSAAAAAAMARC</sequence>
<evidence type="ECO:0000256" key="1">
    <source>
        <dbReference type="SAM" id="Coils"/>
    </source>
</evidence>
<dbReference type="Pfam" id="PF24980">
    <property type="entry name" value="LSU"/>
    <property type="match status" value="1"/>
</dbReference>
<evidence type="ECO:0000313" key="3">
    <source>
        <dbReference type="RefSeq" id="XP_020081170.1"/>
    </source>
</evidence>
<dbReference type="Proteomes" id="UP000515123">
    <property type="component" value="Unplaced"/>
</dbReference>
<dbReference type="GO" id="GO:0098869">
    <property type="term" value="P:cellular oxidant detoxification"/>
    <property type="evidence" value="ECO:0007669"/>
    <property type="project" value="InterPro"/>
</dbReference>
<evidence type="ECO:0000313" key="2">
    <source>
        <dbReference type="Proteomes" id="UP000515123"/>
    </source>
</evidence>
<dbReference type="PANTHER" id="PTHR34283:SF1">
    <property type="entry name" value="PROTEIN RESPONSE TO LOW SULFUR 1"/>
    <property type="match status" value="1"/>
</dbReference>
<dbReference type="AlphaFoldDB" id="A0A6P5EIC1"/>
<reference evidence="2" key="1">
    <citation type="journal article" date="2015" name="Nat. Genet.">
        <title>The pineapple genome and the evolution of CAM photosynthesis.</title>
        <authorList>
            <person name="Ming R."/>
            <person name="VanBuren R."/>
            <person name="Wai C.M."/>
            <person name="Tang H."/>
            <person name="Schatz M.C."/>
            <person name="Bowers J.E."/>
            <person name="Lyons E."/>
            <person name="Wang M.L."/>
            <person name="Chen J."/>
            <person name="Biggers E."/>
            <person name="Zhang J."/>
            <person name="Huang L."/>
            <person name="Zhang L."/>
            <person name="Miao W."/>
            <person name="Zhang J."/>
            <person name="Ye Z."/>
            <person name="Miao C."/>
            <person name="Lin Z."/>
            <person name="Wang H."/>
            <person name="Zhou H."/>
            <person name="Yim W.C."/>
            <person name="Priest H.D."/>
            <person name="Zheng C."/>
            <person name="Woodhouse M."/>
            <person name="Edger P.P."/>
            <person name="Guyot R."/>
            <person name="Guo H.B."/>
            <person name="Guo H."/>
            <person name="Zheng G."/>
            <person name="Singh R."/>
            <person name="Sharma A."/>
            <person name="Min X."/>
            <person name="Zheng Y."/>
            <person name="Lee H."/>
            <person name="Gurtowski J."/>
            <person name="Sedlazeck F.J."/>
            <person name="Harkess A."/>
            <person name="McKain M.R."/>
            <person name="Liao Z."/>
            <person name="Fang J."/>
            <person name="Liu J."/>
            <person name="Zhang X."/>
            <person name="Zhang Q."/>
            <person name="Hu W."/>
            <person name="Qin Y."/>
            <person name="Wang K."/>
            <person name="Chen L.Y."/>
            <person name="Shirley N."/>
            <person name="Lin Y.R."/>
            <person name="Liu L.Y."/>
            <person name="Hernandez A.G."/>
            <person name="Wright C.L."/>
            <person name="Bulone V."/>
            <person name="Tuskan G.A."/>
            <person name="Heath K."/>
            <person name="Zee F."/>
            <person name="Moore P.H."/>
            <person name="Sunkar R."/>
            <person name="Leebens-Mack J.H."/>
            <person name="Mockler T."/>
            <person name="Bennetzen J.L."/>
            <person name="Freeling M."/>
            <person name="Sankoff D."/>
            <person name="Paterson A.H."/>
            <person name="Zhu X."/>
            <person name="Yang X."/>
            <person name="Smith J.A."/>
            <person name="Cushman J.C."/>
            <person name="Paull R.E."/>
            <person name="Yu Q."/>
        </authorList>
    </citation>
    <scope>NUCLEOTIDE SEQUENCE [LARGE SCALE GENOMIC DNA]</scope>
    <source>
        <strain evidence="2">cv. F153</strain>
    </source>
</reference>
<dbReference type="GeneID" id="109704796"/>
<reference evidence="3" key="2">
    <citation type="submission" date="2025-08" db="UniProtKB">
        <authorList>
            <consortium name="RefSeq"/>
        </authorList>
    </citation>
    <scope>IDENTIFICATION</scope>
    <source>
        <tissue evidence="3">Leaf</tissue>
    </source>
</reference>
<dbReference type="InterPro" id="IPR039282">
    <property type="entry name" value="LSU"/>
</dbReference>
<proteinExistence type="predicted"/>
<dbReference type="PANTHER" id="PTHR34283">
    <property type="entry name" value="PROTEIN RESPONSE TO LOW SULFUR 1"/>
    <property type="match status" value="1"/>
</dbReference>
<organism evidence="2 3">
    <name type="scientific">Ananas comosus</name>
    <name type="common">Pineapple</name>
    <name type="synonym">Ananas ananas</name>
    <dbReference type="NCBI Taxonomy" id="4615"/>
    <lineage>
        <taxon>Eukaryota</taxon>
        <taxon>Viridiplantae</taxon>
        <taxon>Streptophyta</taxon>
        <taxon>Embryophyta</taxon>
        <taxon>Tracheophyta</taxon>
        <taxon>Spermatophyta</taxon>
        <taxon>Magnoliopsida</taxon>
        <taxon>Liliopsida</taxon>
        <taxon>Poales</taxon>
        <taxon>Bromeliaceae</taxon>
        <taxon>Bromelioideae</taxon>
        <taxon>Ananas</taxon>
    </lineage>
</organism>
<accession>A0A6P5EIC1</accession>
<feature type="coiled-coil region" evidence="1">
    <location>
        <begin position="2"/>
        <end position="57"/>
    </location>
</feature>
<protein>
    <submittedName>
        <fullName evidence="3">Protein RESPONSE TO LOW SULFUR 2-like</fullName>
    </submittedName>
</protein>